<dbReference type="EMBL" id="CVRI01000002">
    <property type="protein sequence ID" value="CRK86698.1"/>
    <property type="molecule type" value="Genomic_DNA"/>
</dbReference>
<name>A0A1J1HGM1_9DIPT</name>
<protein>
    <submittedName>
        <fullName evidence="1">CLUMA_CG000531, isoform A</fullName>
    </submittedName>
</protein>
<organism evidence="1 2">
    <name type="scientific">Clunio marinus</name>
    <dbReference type="NCBI Taxonomy" id="568069"/>
    <lineage>
        <taxon>Eukaryota</taxon>
        <taxon>Metazoa</taxon>
        <taxon>Ecdysozoa</taxon>
        <taxon>Arthropoda</taxon>
        <taxon>Hexapoda</taxon>
        <taxon>Insecta</taxon>
        <taxon>Pterygota</taxon>
        <taxon>Neoptera</taxon>
        <taxon>Endopterygota</taxon>
        <taxon>Diptera</taxon>
        <taxon>Nematocera</taxon>
        <taxon>Chironomoidea</taxon>
        <taxon>Chironomidae</taxon>
        <taxon>Clunio</taxon>
    </lineage>
</organism>
<evidence type="ECO:0000313" key="2">
    <source>
        <dbReference type="Proteomes" id="UP000183832"/>
    </source>
</evidence>
<proteinExistence type="predicted"/>
<gene>
    <name evidence="1" type="ORF">CLUMA_CG000531</name>
</gene>
<dbReference type="AlphaFoldDB" id="A0A1J1HGM1"/>
<dbReference type="Proteomes" id="UP000183832">
    <property type="component" value="Unassembled WGS sequence"/>
</dbReference>
<sequence>MCKVRKDTKTDSKGEKFPHEIGTSLIRKSKQFSVRDNYKSYISTFRLLKKKSYVTPERRKFLRCCEMTEAKAHHNVELWKLN</sequence>
<evidence type="ECO:0000313" key="1">
    <source>
        <dbReference type="EMBL" id="CRK86698.1"/>
    </source>
</evidence>
<keyword evidence="2" id="KW-1185">Reference proteome</keyword>
<reference evidence="1 2" key="1">
    <citation type="submission" date="2015-04" db="EMBL/GenBank/DDBJ databases">
        <authorList>
            <person name="Syromyatnikov M.Y."/>
            <person name="Popov V.N."/>
        </authorList>
    </citation>
    <scope>NUCLEOTIDE SEQUENCE [LARGE SCALE GENOMIC DNA]</scope>
</reference>
<accession>A0A1J1HGM1</accession>